<evidence type="ECO:0000313" key="1">
    <source>
        <dbReference type="EMBL" id="BDG68162.1"/>
    </source>
</evidence>
<evidence type="ECO:0000313" key="2">
    <source>
        <dbReference type="Proteomes" id="UP000831692"/>
    </source>
</evidence>
<protein>
    <submittedName>
        <fullName evidence="1">Uncharacterized protein</fullName>
    </submittedName>
</protein>
<organism evidence="1 2">
    <name type="scientific">Enterococcus innesii</name>
    <dbReference type="NCBI Taxonomy" id="2839759"/>
    <lineage>
        <taxon>Bacteria</taxon>
        <taxon>Bacillati</taxon>
        <taxon>Bacillota</taxon>
        <taxon>Bacilli</taxon>
        <taxon>Lactobacillales</taxon>
        <taxon>Enterococcaceae</taxon>
        <taxon>Enterococcus</taxon>
    </lineage>
</organism>
<gene>
    <name evidence="1" type="ORF">ENLAB_17260</name>
</gene>
<sequence length="55" mass="6836">MIDLRNRENKLLETKNQYNANNFGQKEIDKRDIRCFYPIIDKNEKDHLNWIELQR</sequence>
<dbReference type="Proteomes" id="UP000831692">
    <property type="component" value="Chromosome"/>
</dbReference>
<proteinExistence type="predicted"/>
<reference evidence="1 2" key="1">
    <citation type="submission" date="2022-03" db="EMBL/GenBank/DDBJ databases">
        <title>Complete genome sequence of Enterococcus innesii DB-1.</title>
        <authorList>
            <person name="Fukuda D."/>
            <person name="Nolasco-Hipolito C."/>
        </authorList>
    </citation>
    <scope>NUCLEOTIDE SEQUENCE [LARGE SCALE GENOMIC DNA]</scope>
    <source>
        <strain evidence="1 2">DB-1</strain>
    </source>
</reference>
<dbReference type="EMBL" id="AP025635">
    <property type="protein sequence ID" value="BDG68162.1"/>
    <property type="molecule type" value="Genomic_DNA"/>
</dbReference>
<accession>A0ABM7XSS6</accession>
<keyword evidence="2" id="KW-1185">Reference proteome</keyword>
<name>A0ABM7XSS6_9ENTE</name>